<feature type="compositionally biased region" description="Basic and acidic residues" evidence="4">
    <location>
        <begin position="521"/>
        <end position="583"/>
    </location>
</feature>
<dbReference type="SUPFAM" id="SSF53335">
    <property type="entry name" value="S-adenosyl-L-methionine-dependent methyltransferases"/>
    <property type="match status" value="1"/>
</dbReference>
<feature type="compositionally biased region" description="Low complexity" evidence="4">
    <location>
        <begin position="500"/>
        <end position="515"/>
    </location>
</feature>
<dbReference type="CDD" id="cd11715">
    <property type="entry name" value="THUMP_AdoMetMT"/>
    <property type="match status" value="1"/>
</dbReference>
<dbReference type="Gene3D" id="3.40.50.150">
    <property type="entry name" value="Vaccinia Virus protein VP39"/>
    <property type="match status" value="1"/>
</dbReference>
<feature type="compositionally biased region" description="Basic and acidic residues" evidence="4">
    <location>
        <begin position="467"/>
        <end position="499"/>
    </location>
</feature>
<dbReference type="GO" id="GO:0008990">
    <property type="term" value="F:rRNA (guanine-N2-)-methyltransferase activity"/>
    <property type="evidence" value="ECO:0007669"/>
    <property type="project" value="TreeGrafter"/>
</dbReference>
<dbReference type="InterPro" id="IPR029063">
    <property type="entry name" value="SAM-dependent_MTases_sf"/>
</dbReference>
<dbReference type="Gene3D" id="3.30.2130.30">
    <property type="match status" value="1"/>
</dbReference>
<dbReference type="SMART" id="SM00981">
    <property type="entry name" value="THUMP"/>
    <property type="match status" value="1"/>
</dbReference>
<evidence type="ECO:0000259" key="5">
    <source>
        <dbReference type="PROSITE" id="PS51165"/>
    </source>
</evidence>
<dbReference type="InterPro" id="IPR004114">
    <property type="entry name" value="THUMP_dom"/>
</dbReference>
<dbReference type="InterPro" id="IPR000241">
    <property type="entry name" value="RlmKL-like_Mtase"/>
</dbReference>
<dbReference type="GO" id="GO:0003723">
    <property type="term" value="F:RNA binding"/>
    <property type="evidence" value="ECO:0007669"/>
    <property type="project" value="UniProtKB-UniRule"/>
</dbReference>
<dbReference type="Pfam" id="PF02926">
    <property type="entry name" value="THUMP"/>
    <property type="match status" value="1"/>
</dbReference>
<feature type="region of interest" description="Disordered" evidence="4">
    <location>
        <begin position="388"/>
        <end position="583"/>
    </location>
</feature>
<evidence type="ECO:0000256" key="1">
    <source>
        <dbReference type="ARBA" id="ARBA00022603"/>
    </source>
</evidence>
<evidence type="ECO:0000313" key="6">
    <source>
        <dbReference type="EMBL" id="SKB75195.1"/>
    </source>
</evidence>
<dbReference type="InterPro" id="IPR053943">
    <property type="entry name" value="RlmKL-like_Mtase_CS"/>
</dbReference>
<dbReference type="PROSITE" id="PS51165">
    <property type="entry name" value="THUMP"/>
    <property type="match status" value="1"/>
</dbReference>
<dbReference type="Pfam" id="PF01170">
    <property type="entry name" value="UPF0020"/>
    <property type="match status" value="1"/>
</dbReference>
<evidence type="ECO:0000313" key="7">
    <source>
        <dbReference type="Proteomes" id="UP000190852"/>
    </source>
</evidence>
<feature type="compositionally biased region" description="Basic and acidic residues" evidence="4">
    <location>
        <begin position="420"/>
        <end position="447"/>
    </location>
</feature>
<dbReference type="Pfam" id="PF22020">
    <property type="entry name" value="RlmL_1st"/>
    <property type="match status" value="1"/>
</dbReference>
<keyword evidence="7" id="KW-1185">Reference proteome</keyword>
<feature type="domain" description="THUMP" evidence="5">
    <location>
        <begin position="47"/>
        <end position="158"/>
    </location>
</feature>
<dbReference type="PANTHER" id="PTHR47313:SF1">
    <property type="entry name" value="RIBOSOMAL RNA LARGE SUBUNIT METHYLTRANSFERASE K_L"/>
    <property type="match status" value="1"/>
</dbReference>
<dbReference type="PROSITE" id="PS00092">
    <property type="entry name" value="N6_MTASE"/>
    <property type="match status" value="1"/>
</dbReference>
<dbReference type="PROSITE" id="PS01261">
    <property type="entry name" value="UPF0020"/>
    <property type="match status" value="1"/>
</dbReference>
<dbReference type="RefSeq" id="WP_245832585.1">
    <property type="nucleotide sequence ID" value="NZ_FUYQ01000021.1"/>
</dbReference>
<accession>A0A1T5DU18</accession>
<reference evidence="7" key="1">
    <citation type="submission" date="2017-02" db="EMBL/GenBank/DDBJ databases">
        <authorList>
            <person name="Varghese N."/>
            <person name="Submissions S."/>
        </authorList>
    </citation>
    <scope>NUCLEOTIDE SEQUENCE [LARGE SCALE GENOMIC DNA]</scope>
    <source>
        <strain evidence="7">DSM 24967</strain>
    </source>
</reference>
<dbReference type="InterPro" id="IPR054170">
    <property type="entry name" value="RlmL_1st"/>
</dbReference>
<sequence length="583" mass="66856">MNNETFEMVAKTLYGLEEVLAGELISLGANEVQIGRRMVSFEGNMELLYKANFYCRTALRILKPIYHFKAKDADTVYKEVKKIEWEKYLSLDKTFAIDSVIYSEDFNHSKFVAYRTKDAIVDYFMEKYEKRPSVRVSNPDLYINIHISHNDCTLSIDSSGESLHKRGYRVDQTEAPLNEVLAAGLIMKTGWKGESNFVDPMCGSGTLLIEAAMIALNIAPGIHRKNFAFEKWVDFDQELFDRIYNDESNEKEFTFKCYGSDISPDAIEIARTNVRSAGLSKYIDLQVLPLQQYQEPPRPGIMVTNPPYGERISSRDLMGLYAMIGERMKHVFTGYKVWILSYKDECFEKIGLRPSDKMKVINGSLDCEFRCYDIFEGKNKDYKKALAEGEEASDVSTERPARSFSSDRPARNEYSSGGERAPRKEYSERPERKNFKTDRMDRPDRRFAAAHSETEEEKAAFAPGKRFFGEDRNDGKPARKQFGREDAKRSKDKPFERPVKSSFSPGGPGKSSFSPGGPGKKKFDDRPAKMKYKDDDRFGGKNFKDKGKPFKDKKEGKDFRDSRIDKRSFSDLPIKKIKGDDDL</sequence>
<gene>
    <name evidence="6" type="ORF">SAMN05660349_02616</name>
</gene>
<keyword evidence="2" id="KW-0808">Transferase</keyword>
<dbReference type="GO" id="GO:0070043">
    <property type="term" value="F:rRNA (guanine-N7-)-methyltransferase activity"/>
    <property type="evidence" value="ECO:0007669"/>
    <property type="project" value="TreeGrafter"/>
</dbReference>
<evidence type="ECO:0000256" key="2">
    <source>
        <dbReference type="ARBA" id="ARBA00022679"/>
    </source>
</evidence>
<keyword evidence="1 6" id="KW-0489">Methyltransferase</keyword>
<evidence type="ECO:0000256" key="3">
    <source>
        <dbReference type="PROSITE-ProRule" id="PRU00529"/>
    </source>
</evidence>
<dbReference type="InterPro" id="IPR002052">
    <property type="entry name" value="DNA_methylase_N6_adenine_CS"/>
</dbReference>
<name>A0A1T5DU18_9BACT</name>
<protein>
    <submittedName>
        <fullName evidence="6">Putative N6-adenine-specific DNA methylase</fullName>
    </submittedName>
</protein>
<keyword evidence="3" id="KW-0694">RNA-binding</keyword>
<dbReference type="EMBL" id="FUYQ01000021">
    <property type="protein sequence ID" value="SKB75195.1"/>
    <property type="molecule type" value="Genomic_DNA"/>
</dbReference>
<proteinExistence type="predicted"/>
<dbReference type="Proteomes" id="UP000190852">
    <property type="component" value="Unassembled WGS sequence"/>
</dbReference>
<organism evidence="6 7">
    <name type="scientific">Parabacteroides chartae</name>
    <dbReference type="NCBI Taxonomy" id="1037355"/>
    <lineage>
        <taxon>Bacteria</taxon>
        <taxon>Pseudomonadati</taxon>
        <taxon>Bacteroidota</taxon>
        <taxon>Bacteroidia</taxon>
        <taxon>Bacteroidales</taxon>
        <taxon>Tannerellaceae</taxon>
        <taxon>Parabacteroides</taxon>
    </lineage>
</organism>
<dbReference type="AlphaFoldDB" id="A0A1T5DU18"/>
<evidence type="ECO:0000256" key="4">
    <source>
        <dbReference type="SAM" id="MobiDB-lite"/>
    </source>
</evidence>
<dbReference type="PANTHER" id="PTHR47313">
    <property type="entry name" value="RIBOSOMAL RNA LARGE SUBUNIT METHYLTRANSFERASE K/L"/>
    <property type="match status" value="1"/>
</dbReference>